<dbReference type="PANTHER" id="PTHR30448">
    <property type="entry name" value="RNASE ADAPTER PROTEIN RAPZ"/>
    <property type="match status" value="1"/>
</dbReference>
<feature type="transmembrane region" description="Helical" evidence="2">
    <location>
        <begin position="229"/>
        <end position="249"/>
    </location>
</feature>
<dbReference type="Proteomes" id="UP000655044">
    <property type="component" value="Unassembled WGS sequence"/>
</dbReference>
<evidence type="ECO:0000313" key="4">
    <source>
        <dbReference type="EMBL" id="GIH86407.1"/>
    </source>
</evidence>
<feature type="region of interest" description="Disordered" evidence="1">
    <location>
        <begin position="137"/>
        <end position="159"/>
    </location>
</feature>
<feature type="transmembrane region" description="Helical" evidence="2">
    <location>
        <begin position="193"/>
        <end position="217"/>
    </location>
</feature>
<dbReference type="InterPro" id="IPR053931">
    <property type="entry name" value="RapZ_C"/>
</dbReference>
<organism evidence="4 5">
    <name type="scientific">Planobispora rosea</name>
    <dbReference type="NCBI Taxonomy" id="35762"/>
    <lineage>
        <taxon>Bacteria</taxon>
        <taxon>Bacillati</taxon>
        <taxon>Actinomycetota</taxon>
        <taxon>Actinomycetes</taxon>
        <taxon>Streptosporangiales</taxon>
        <taxon>Streptosporangiaceae</taxon>
        <taxon>Planobispora</taxon>
    </lineage>
</organism>
<evidence type="ECO:0000256" key="1">
    <source>
        <dbReference type="SAM" id="MobiDB-lite"/>
    </source>
</evidence>
<keyword evidence="2" id="KW-0472">Membrane</keyword>
<evidence type="ECO:0000313" key="5">
    <source>
        <dbReference type="Proteomes" id="UP000655044"/>
    </source>
</evidence>
<evidence type="ECO:0000256" key="2">
    <source>
        <dbReference type="SAM" id="Phobius"/>
    </source>
</evidence>
<keyword evidence="5" id="KW-1185">Reference proteome</keyword>
<dbReference type="GO" id="GO:0005524">
    <property type="term" value="F:ATP binding"/>
    <property type="evidence" value="ECO:0007669"/>
    <property type="project" value="InterPro"/>
</dbReference>
<keyword evidence="2" id="KW-0812">Transmembrane</keyword>
<dbReference type="EMBL" id="BOOI01000046">
    <property type="protein sequence ID" value="GIH86407.1"/>
    <property type="molecule type" value="Genomic_DNA"/>
</dbReference>
<dbReference type="PANTHER" id="PTHR30448:SF0">
    <property type="entry name" value="RNASE ADAPTER PROTEIN RAPZ"/>
    <property type="match status" value="1"/>
</dbReference>
<feature type="transmembrane region" description="Helical" evidence="2">
    <location>
        <begin position="166"/>
        <end position="187"/>
    </location>
</feature>
<sequence length="251" mass="26069">MTIPAPALRTAPSVEITSFGYGHAPAPTADIVIDARRRFRNPHHDPRMRELTGLNDRVHGHVMTTPGVAAAVAHTAQLAAELTTTTGAPVTVAIGCAGGRHRSVAMAEDLADELDGAGVHVTVTHRDVAKPVLPAAAAAHAPEDPQAPADRRPEARTKGPLSGRRLLMARLAIIDAVAVTVALPLLAERLMAMFALPLLVALAAYTVVLAAAGTVAWRGWRGRSTPLPVRLVVDAAAALALAAIVTAFLTT</sequence>
<dbReference type="AlphaFoldDB" id="A0A8J3S2C4"/>
<accession>A0A8J3S2C4</accession>
<feature type="domain" description="RapZ C-terminal" evidence="3">
    <location>
        <begin position="13"/>
        <end position="128"/>
    </location>
</feature>
<dbReference type="Pfam" id="PF22740">
    <property type="entry name" value="PapZ_C"/>
    <property type="match status" value="1"/>
</dbReference>
<reference evidence="4" key="1">
    <citation type="submission" date="2021-01" db="EMBL/GenBank/DDBJ databases">
        <title>Whole genome shotgun sequence of Planobispora rosea NBRC 15558.</title>
        <authorList>
            <person name="Komaki H."/>
            <person name="Tamura T."/>
        </authorList>
    </citation>
    <scope>NUCLEOTIDE SEQUENCE</scope>
    <source>
        <strain evidence="4">NBRC 15558</strain>
    </source>
</reference>
<protein>
    <recommendedName>
        <fullName evidence="3">RapZ C-terminal domain-containing protein</fullName>
    </recommendedName>
</protein>
<proteinExistence type="predicted"/>
<dbReference type="InterPro" id="IPR005337">
    <property type="entry name" value="RapZ-like"/>
</dbReference>
<keyword evidence="2" id="KW-1133">Transmembrane helix</keyword>
<dbReference type="RefSeq" id="WP_203863477.1">
    <property type="nucleotide sequence ID" value="NZ_BMQP01000026.1"/>
</dbReference>
<gene>
    <name evidence="4" type="ORF">Pro02_48150</name>
</gene>
<name>A0A8J3S2C4_PLARO</name>
<comment type="caution">
    <text evidence="4">The sequence shown here is derived from an EMBL/GenBank/DDBJ whole genome shotgun (WGS) entry which is preliminary data.</text>
</comment>
<feature type="compositionally biased region" description="Low complexity" evidence="1">
    <location>
        <begin position="137"/>
        <end position="148"/>
    </location>
</feature>
<evidence type="ECO:0000259" key="3">
    <source>
        <dbReference type="Pfam" id="PF22740"/>
    </source>
</evidence>